<sequence>LKSNEFYAASDYIEDPHTAVASAIYQKYRTATGDETTTVIASTASPYKFPVVAVEAVMGQSCFSDFEALTKLHEISGVAVPSEIGRA</sequence>
<dbReference type="SUPFAM" id="SSF53686">
    <property type="entry name" value="Tryptophan synthase beta subunit-like PLP-dependent enzymes"/>
    <property type="match status" value="1"/>
</dbReference>
<comment type="caution">
    <text evidence="1">The sequence shown here is derived from an EMBL/GenBank/DDBJ whole genome shotgun (WGS) entry which is preliminary data.</text>
</comment>
<dbReference type="PANTHER" id="PTHR43515:SF1">
    <property type="entry name" value="THREONINE SYNTHASE-LIKE 1"/>
    <property type="match status" value="1"/>
</dbReference>
<name>W1XW42_9ZZZZ</name>
<proteinExistence type="predicted"/>
<gene>
    <name evidence="1" type="ORF">Q604_UNBC11247G0001</name>
</gene>
<feature type="non-terminal residue" evidence="1">
    <location>
        <position position="87"/>
    </location>
</feature>
<evidence type="ECO:0000313" key="1">
    <source>
        <dbReference type="EMBL" id="ETJ34326.1"/>
    </source>
</evidence>
<accession>W1XW42</accession>
<dbReference type="Pfam" id="PF24857">
    <property type="entry name" value="THR4_C"/>
    <property type="match status" value="1"/>
</dbReference>
<dbReference type="GO" id="GO:0005737">
    <property type="term" value="C:cytoplasm"/>
    <property type="evidence" value="ECO:0007669"/>
    <property type="project" value="TreeGrafter"/>
</dbReference>
<dbReference type="EMBL" id="AZMM01011247">
    <property type="protein sequence ID" value="ETJ34326.1"/>
    <property type="molecule type" value="Genomic_DNA"/>
</dbReference>
<dbReference type="InterPro" id="IPR036052">
    <property type="entry name" value="TrpB-like_PALP_sf"/>
</dbReference>
<feature type="non-terminal residue" evidence="1">
    <location>
        <position position="1"/>
    </location>
</feature>
<organism evidence="1">
    <name type="scientific">human gut metagenome</name>
    <dbReference type="NCBI Taxonomy" id="408170"/>
    <lineage>
        <taxon>unclassified sequences</taxon>
        <taxon>metagenomes</taxon>
        <taxon>organismal metagenomes</taxon>
    </lineage>
</organism>
<dbReference type="Gene3D" id="3.40.50.1100">
    <property type="match status" value="1"/>
</dbReference>
<dbReference type="PANTHER" id="PTHR43515">
    <property type="entry name" value="THREONINE SYNTHASE-LIKE 1"/>
    <property type="match status" value="1"/>
</dbReference>
<protein>
    <submittedName>
        <fullName evidence="1">Threonine synthase</fullName>
    </submittedName>
</protein>
<dbReference type="AlphaFoldDB" id="W1XW42"/>
<reference evidence="1" key="1">
    <citation type="submission" date="2013-12" db="EMBL/GenBank/DDBJ databases">
        <title>A Varibaculum cambriense genome reconstructed from a premature infant gut community with otherwise low bacterial novelty that shifts toward anaerobic metabolism during the third week of life.</title>
        <authorList>
            <person name="Brown C.T."/>
            <person name="Sharon I."/>
            <person name="Thomas B.C."/>
            <person name="Castelle C.J."/>
            <person name="Morowitz M.J."/>
            <person name="Banfield J.F."/>
        </authorList>
    </citation>
    <scope>NUCLEOTIDE SEQUENCE</scope>
</reference>